<organism evidence="3 4">
    <name type="scientific">Dactylosporangium salmoneum</name>
    <dbReference type="NCBI Taxonomy" id="53361"/>
    <lineage>
        <taxon>Bacteria</taxon>
        <taxon>Bacillati</taxon>
        <taxon>Actinomycetota</taxon>
        <taxon>Actinomycetes</taxon>
        <taxon>Micromonosporales</taxon>
        <taxon>Micromonosporaceae</taxon>
        <taxon>Dactylosporangium</taxon>
    </lineage>
</organism>
<dbReference type="EMBL" id="BAAARV010000019">
    <property type="protein sequence ID" value="GAA2340189.1"/>
    <property type="molecule type" value="Genomic_DNA"/>
</dbReference>
<evidence type="ECO:0000259" key="2">
    <source>
        <dbReference type="PROSITE" id="PS51677"/>
    </source>
</evidence>
<dbReference type="InterPro" id="IPR002509">
    <property type="entry name" value="NODB_dom"/>
</dbReference>
<protein>
    <recommendedName>
        <fullName evidence="2">NodB homology domain-containing protein</fullName>
    </recommendedName>
</protein>
<gene>
    <name evidence="3" type="ORF">GCM10010170_022930</name>
</gene>
<dbReference type="CDD" id="cd10917">
    <property type="entry name" value="CE4_NodB_like_6s_7s"/>
    <property type="match status" value="1"/>
</dbReference>
<evidence type="ECO:0000256" key="1">
    <source>
        <dbReference type="SAM" id="MobiDB-lite"/>
    </source>
</evidence>
<sequence length="277" mass="28883">MTAGVSRRSLLLTLGGVGLLAGCGDDHADWHAAGELPGDSRPGDEASPDVSDSATPLVVPPANPPTAGVCPAPQGVVQKQGGPQYVLPCHGTDIALTVDDGPDPRYTPKMLALLAQYGIRATFCMIGRSAAAHPDLVKRVLDGGHHIANHTFSHPLNIAKLSASAVRAEMAKATDAITKASGNGYRPTLFRSPGGAWSPTVLGQCGAEGLRALDWTVDPRDWSRPGVQHIVTTILTKTHPGSIILEHDGGGNREQTLTALGVVLPRLRDAGYTFAQP</sequence>
<keyword evidence="4" id="KW-1185">Reference proteome</keyword>
<feature type="domain" description="NodB homology" evidence="2">
    <location>
        <begin position="92"/>
        <end position="275"/>
    </location>
</feature>
<dbReference type="PANTHER" id="PTHR10587">
    <property type="entry name" value="GLYCOSYL TRANSFERASE-RELATED"/>
    <property type="match status" value="1"/>
</dbReference>
<dbReference type="PROSITE" id="PS51257">
    <property type="entry name" value="PROKAR_LIPOPROTEIN"/>
    <property type="match status" value="1"/>
</dbReference>
<proteinExistence type="predicted"/>
<feature type="region of interest" description="Disordered" evidence="1">
    <location>
        <begin position="31"/>
        <end position="66"/>
    </location>
</feature>
<reference evidence="4" key="1">
    <citation type="journal article" date="2019" name="Int. J. Syst. Evol. Microbiol.">
        <title>The Global Catalogue of Microorganisms (GCM) 10K type strain sequencing project: providing services to taxonomists for standard genome sequencing and annotation.</title>
        <authorList>
            <consortium name="The Broad Institute Genomics Platform"/>
            <consortium name="The Broad Institute Genome Sequencing Center for Infectious Disease"/>
            <person name="Wu L."/>
            <person name="Ma J."/>
        </authorList>
    </citation>
    <scope>NUCLEOTIDE SEQUENCE [LARGE SCALE GENOMIC DNA]</scope>
    <source>
        <strain evidence="4">JCM 3272</strain>
    </source>
</reference>
<dbReference type="PROSITE" id="PS51677">
    <property type="entry name" value="NODB"/>
    <property type="match status" value="1"/>
</dbReference>
<dbReference type="Pfam" id="PF01522">
    <property type="entry name" value="Polysacc_deac_1"/>
    <property type="match status" value="1"/>
</dbReference>
<evidence type="ECO:0000313" key="4">
    <source>
        <dbReference type="Proteomes" id="UP001501444"/>
    </source>
</evidence>
<evidence type="ECO:0000313" key="3">
    <source>
        <dbReference type="EMBL" id="GAA2340189.1"/>
    </source>
</evidence>
<comment type="caution">
    <text evidence="3">The sequence shown here is derived from an EMBL/GenBank/DDBJ whole genome shotgun (WGS) entry which is preliminary data.</text>
</comment>
<dbReference type="PANTHER" id="PTHR10587:SF137">
    <property type="entry name" value="4-DEOXY-4-FORMAMIDO-L-ARABINOSE-PHOSPHOUNDECAPRENOL DEFORMYLASE ARND-RELATED"/>
    <property type="match status" value="1"/>
</dbReference>
<dbReference type="SUPFAM" id="SSF88713">
    <property type="entry name" value="Glycoside hydrolase/deacetylase"/>
    <property type="match status" value="1"/>
</dbReference>
<dbReference type="RefSeq" id="WP_344612291.1">
    <property type="nucleotide sequence ID" value="NZ_BAAARV010000019.1"/>
</dbReference>
<dbReference type="InterPro" id="IPR050248">
    <property type="entry name" value="Polysacc_deacetylase_ArnD"/>
</dbReference>
<name>A0ABP5SWE9_9ACTN</name>
<dbReference type="Gene3D" id="3.20.20.370">
    <property type="entry name" value="Glycoside hydrolase/deacetylase"/>
    <property type="match status" value="1"/>
</dbReference>
<dbReference type="Proteomes" id="UP001501444">
    <property type="component" value="Unassembled WGS sequence"/>
</dbReference>
<accession>A0ABP5SWE9</accession>
<dbReference type="InterPro" id="IPR011330">
    <property type="entry name" value="Glyco_hydro/deAcase_b/a-brl"/>
</dbReference>